<evidence type="ECO:0000313" key="8">
    <source>
        <dbReference type="EMBL" id="KYQ93421.1"/>
    </source>
</evidence>
<reference evidence="8 9" key="1">
    <citation type="submission" date="2015-12" db="EMBL/GenBank/DDBJ databases">
        <title>Dictyostelia acquired genes for synthesis and detection of signals that induce cell-type specialization by lateral gene transfer from prokaryotes.</title>
        <authorList>
            <person name="Gloeckner G."/>
            <person name="Schaap P."/>
        </authorList>
    </citation>
    <scope>NUCLEOTIDE SEQUENCE [LARGE SCALE GENOMIC DNA]</scope>
    <source>
        <strain evidence="8 9">TK</strain>
    </source>
</reference>
<dbReference type="Pfam" id="PF18720">
    <property type="entry name" value="EGF_Tenascin"/>
    <property type="match status" value="1"/>
</dbReference>
<protein>
    <recommendedName>
        <fullName evidence="7">EGF-like domain-containing protein</fullName>
    </recommendedName>
</protein>
<dbReference type="Pfam" id="PF01833">
    <property type="entry name" value="TIG"/>
    <property type="match status" value="2"/>
</dbReference>
<dbReference type="PANTHER" id="PTHR31341:SF15">
    <property type="entry name" value="EGF-LIKE DOMAIN-CONTAINING PROTEIN"/>
    <property type="match status" value="1"/>
</dbReference>
<comment type="caution">
    <text evidence="8">The sequence shown here is derived from an EMBL/GenBank/DDBJ whole genome shotgun (WGS) entry which is preliminary data.</text>
</comment>
<dbReference type="PROSITE" id="PS50026">
    <property type="entry name" value="EGF_3"/>
    <property type="match status" value="1"/>
</dbReference>
<dbReference type="InParanoid" id="A0A151ZHG3"/>
<dbReference type="InterPro" id="IPR000742">
    <property type="entry name" value="EGF"/>
</dbReference>
<dbReference type="OrthoDB" id="18487at2759"/>
<keyword evidence="1 6" id="KW-0732">Signal</keyword>
<name>A0A151ZHG3_TIELA</name>
<keyword evidence="5" id="KW-0812">Transmembrane</keyword>
<dbReference type="SMART" id="SM00181">
    <property type="entry name" value="EGF"/>
    <property type="match status" value="2"/>
</dbReference>
<dbReference type="Pfam" id="PF23106">
    <property type="entry name" value="EGF_Teneurin"/>
    <property type="match status" value="1"/>
</dbReference>
<feature type="disulfide bond" evidence="4">
    <location>
        <begin position="962"/>
        <end position="971"/>
    </location>
</feature>
<dbReference type="AlphaFoldDB" id="A0A151ZHG3"/>
<accession>A0A151ZHG3</accession>
<evidence type="ECO:0000256" key="5">
    <source>
        <dbReference type="SAM" id="Phobius"/>
    </source>
</evidence>
<feature type="disulfide bond" evidence="4">
    <location>
        <begin position="943"/>
        <end position="953"/>
    </location>
</feature>
<evidence type="ECO:0000256" key="6">
    <source>
        <dbReference type="SAM" id="SignalP"/>
    </source>
</evidence>
<keyword evidence="2 4" id="KW-1015">Disulfide bond</keyword>
<evidence type="ECO:0000256" key="3">
    <source>
        <dbReference type="ARBA" id="ARBA00023180"/>
    </source>
</evidence>
<dbReference type="InterPro" id="IPR002909">
    <property type="entry name" value="IPT_dom"/>
</dbReference>
<dbReference type="Gene3D" id="2.60.120.260">
    <property type="entry name" value="Galactose-binding domain-like"/>
    <property type="match status" value="1"/>
</dbReference>
<keyword evidence="9" id="KW-1185">Reference proteome</keyword>
<dbReference type="Proteomes" id="UP000076078">
    <property type="component" value="Unassembled WGS sequence"/>
</dbReference>
<feature type="chain" id="PRO_5007593302" description="EGF-like domain-containing protein" evidence="6">
    <location>
        <begin position="22"/>
        <end position="1008"/>
    </location>
</feature>
<dbReference type="Gene3D" id="2.10.25.10">
    <property type="entry name" value="Laminin"/>
    <property type="match status" value="1"/>
</dbReference>
<evidence type="ECO:0000313" key="9">
    <source>
        <dbReference type="Proteomes" id="UP000076078"/>
    </source>
</evidence>
<sequence>MKFYVFLLFVVIFVVIGKSEGFQFGNITSRPLQSGLNSIGNILRSDASQDYQSYLDSTNQFNILVQTQTNVYSIVLASVVGGTDGTPISLTGTLFAGIPDLTNYNILSVSCGYRAQTNIFMTESEFALVQDIGLSSQVRLYEFYSSPGNHVKWVTNPNRLIVLTKQSAISEVEIYTLASSAPNTGFTVSNNPTKTLSLNELDSVVNFMYYDGASFIYAFKDSIFYQYNVGPSATNGFELSGSSSAIVGGSTLSRGAAVATASLLYVCSQVSGMVNIEQFDPNTLSAAQMDPISGGLYTISSCLSAQYDQFKGIVFFLIQATDGTLGFISFPTSTTTFSGLTVNWIPLLNAPMSANKQSYSLGLLNPDPSIQARLSIVLPNATLIHFPYTSYCPNDCSGHGICFETTCTCDADYVLDDCSILEPTITGITRVSYSSPSNVTILGTGFINATTIEISISGIVECTNAVYISSTEIHCTTNDFTDSSLSPFQNQTLTLKLDSYESDPVDIGLIFTSPKVTSIDQNEGIVTVRGSDFYTLTFMEIKLGSQSWENIHTLSDGSGYACVLPNNADKQNLTVLAVGQPQIDPYYNQDFIPEPYLTSLSQNVIPTASTVITINGKFFNVYTGEQWYVVQGNIKTLVTPIATNTTALIYTTVNGLIPNTHISVTLKPSGMTSNLLSFTYESATVTSISQMSPETNLINIRGTNLGNSDFSVNVKDPKGSELKLIEVSNTQIDCELKNDTIKGTFTIDVIGSDTIEIPLNLKPNIDSISYPSIHGGSNITIQGEFLWNTTVAMNTGSFDDYITCNSEGLTNYPVSTLICPNIVSGTGTINYRVVSQLSGQMNLESSYDTTYHPPILSSINPTSYRQGQTVKFTITGSEFNDAVNSVSINNEDCEIIHNIEGEVICTLVPVTDPSTVTNPVSVSLDLSGVKGYNNNTLIYQKSCPDQCSNKGTCDNITGKCTCMAEYTGDNCSQLKQDSSEDEISYSTLTTVNFTLVILILIVILLCQP</sequence>
<dbReference type="PANTHER" id="PTHR31341">
    <property type="entry name" value="IPT/TIG DOMAIN-CONTAINING PROTEIN-RELATED-RELATED"/>
    <property type="match status" value="1"/>
</dbReference>
<keyword evidence="5" id="KW-0472">Membrane</keyword>
<keyword evidence="5" id="KW-1133">Transmembrane helix</keyword>
<keyword evidence="4" id="KW-0245">EGF-like domain</keyword>
<evidence type="ECO:0000256" key="4">
    <source>
        <dbReference type="PROSITE-ProRule" id="PRU00076"/>
    </source>
</evidence>
<dbReference type="InterPro" id="IPR013783">
    <property type="entry name" value="Ig-like_fold"/>
</dbReference>
<dbReference type="CDD" id="cd00603">
    <property type="entry name" value="IPT_PCSR"/>
    <property type="match status" value="1"/>
</dbReference>
<feature type="signal peptide" evidence="6">
    <location>
        <begin position="1"/>
        <end position="21"/>
    </location>
</feature>
<dbReference type="PROSITE" id="PS00022">
    <property type="entry name" value="EGF_1"/>
    <property type="match status" value="1"/>
</dbReference>
<feature type="transmembrane region" description="Helical" evidence="5">
    <location>
        <begin position="983"/>
        <end position="1006"/>
    </location>
</feature>
<dbReference type="CDD" id="cd00055">
    <property type="entry name" value="EGF_Lam"/>
    <property type="match status" value="1"/>
</dbReference>
<organism evidence="8 9">
    <name type="scientific">Tieghemostelium lacteum</name>
    <name type="common">Slime mold</name>
    <name type="synonym">Dictyostelium lacteum</name>
    <dbReference type="NCBI Taxonomy" id="361077"/>
    <lineage>
        <taxon>Eukaryota</taxon>
        <taxon>Amoebozoa</taxon>
        <taxon>Evosea</taxon>
        <taxon>Eumycetozoa</taxon>
        <taxon>Dictyostelia</taxon>
        <taxon>Dictyosteliales</taxon>
        <taxon>Raperosteliaceae</taxon>
        <taxon>Tieghemostelium</taxon>
    </lineage>
</organism>
<feature type="domain" description="EGF-like" evidence="7">
    <location>
        <begin position="939"/>
        <end position="972"/>
    </location>
</feature>
<dbReference type="Gene3D" id="2.60.40.10">
    <property type="entry name" value="Immunoglobulins"/>
    <property type="match status" value="2"/>
</dbReference>
<comment type="caution">
    <text evidence="4">Lacks conserved residue(s) required for the propagation of feature annotation.</text>
</comment>
<dbReference type="InterPro" id="IPR041161">
    <property type="entry name" value="EGF_Tenascin"/>
</dbReference>
<evidence type="ECO:0000256" key="1">
    <source>
        <dbReference type="ARBA" id="ARBA00022729"/>
    </source>
</evidence>
<evidence type="ECO:0000256" key="2">
    <source>
        <dbReference type="ARBA" id="ARBA00023157"/>
    </source>
</evidence>
<dbReference type="EMBL" id="LODT01000028">
    <property type="protein sequence ID" value="KYQ93421.1"/>
    <property type="molecule type" value="Genomic_DNA"/>
</dbReference>
<dbReference type="SMART" id="SM00429">
    <property type="entry name" value="IPT"/>
    <property type="match status" value="2"/>
</dbReference>
<keyword evidence="3" id="KW-0325">Glycoprotein</keyword>
<gene>
    <name evidence="8" type="ORF">DLAC_06110</name>
</gene>
<dbReference type="STRING" id="361077.A0A151ZHG3"/>
<dbReference type="InterPro" id="IPR052014">
    <property type="entry name" value="Dictyostelium_Tiger"/>
</dbReference>
<evidence type="ECO:0000259" key="7">
    <source>
        <dbReference type="PROSITE" id="PS50026"/>
    </source>
</evidence>
<dbReference type="InterPro" id="IPR014756">
    <property type="entry name" value="Ig_E-set"/>
</dbReference>
<dbReference type="InterPro" id="IPR002049">
    <property type="entry name" value="LE_dom"/>
</dbReference>
<proteinExistence type="predicted"/>
<dbReference type="SUPFAM" id="SSF81296">
    <property type="entry name" value="E set domains"/>
    <property type="match status" value="2"/>
</dbReference>